<proteinExistence type="predicted"/>
<dbReference type="GO" id="GO:0005768">
    <property type="term" value="C:endosome"/>
    <property type="evidence" value="ECO:0007669"/>
    <property type="project" value="TreeGrafter"/>
</dbReference>
<dbReference type="GO" id="GO:0005543">
    <property type="term" value="F:phospholipid binding"/>
    <property type="evidence" value="ECO:0007669"/>
    <property type="project" value="TreeGrafter"/>
</dbReference>
<evidence type="ECO:0000256" key="3">
    <source>
        <dbReference type="ARBA" id="ARBA00022443"/>
    </source>
</evidence>
<comment type="subcellular location">
    <subcellularLocation>
        <location evidence="1">Cell membrane</location>
        <topology evidence="1">Peripheral membrane protein</topology>
        <orientation evidence="1">Cytoplasmic side</orientation>
    </subcellularLocation>
    <subcellularLocation>
        <location evidence="2">Cytoplasm</location>
    </subcellularLocation>
</comment>
<evidence type="ECO:0000256" key="4">
    <source>
        <dbReference type="ARBA" id="ARBA00022475"/>
    </source>
</evidence>
<keyword evidence="17" id="KW-1185">Reference proteome</keyword>
<dbReference type="AlphaFoldDB" id="A0AAY4C110"/>
<feature type="domain" description="F-BAR" evidence="15">
    <location>
        <begin position="14"/>
        <end position="286"/>
    </location>
</feature>
<dbReference type="Gene3D" id="1.20.1270.60">
    <property type="entry name" value="Arfaptin homology (AH) domain/BAR domain"/>
    <property type="match status" value="1"/>
</dbReference>
<comment type="subunit">
    <text evidence="10">Homodimer. May form heterooligomers with other PACSINs. Interacts (via SH3 domain) with DNM1, SYNJ1 and WASL. Interacts with TRPV4.</text>
</comment>
<dbReference type="InterPro" id="IPR027267">
    <property type="entry name" value="AH/BAR_dom_sf"/>
</dbReference>
<dbReference type="GO" id="GO:0005886">
    <property type="term" value="C:plasma membrane"/>
    <property type="evidence" value="ECO:0007669"/>
    <property type="project" value="UniProtKB-SubCell"/>
</dbReference>
<dbReference type="SUPFAM" id="SSF50044">
    <property type="entry name" value="SH3-domain"/>
    <property type="match status" value="1"/>
</dbReference>
<dbReference type="InterPro" id="IPR031160">
    <property type="entry name" value="F_BAR_dom"/>
</dbReference>
<dbReference type="Gene3D" id="2.30.30.40">
    <property type="entry name" value="SH3 Domains"/>
    <property type="match status" value="1"/>
</dbReference>
<keyword evidence="6" id="KW-0597">Phosphoprotein</keyword>
<evidence type="ECO:0000256" key="5">
    <source>
        <dbReference type="ARBA" id="ARBA00022490"/>
    </source>
</evidence>
<evidence type="ECO:0000256" key="2">
    <source>
        <dbReference type="ARBA" id="ARBA00004496"/>
    </source>
</evidence>
<evidence type="ECO:0000256" key="8">
    <source>
        <dbReference type="ARBA" id="ARBA00023136"/>
    </source>
</evidence>
<dbReference type="FunFam" id="1.20.1270.60:FF:000009">
    <property type="entry name" value="Protein kinase C and casein kinase substrate in neurons 2"/>
    <property type="match status" value="1"/>
</dbReference>
<dbReference type="GeneID" id="114780054"/>
<reference evidence="16" key="2">
    <citation type="submission" date="2025-09" db="UniProtKB">
        <authorList>
            <consortium name="Ensembl"/>
        </authorList>
    </citation>
    <scope>IDENTIFICATION</scope>
</reference>
<dbReference type="SMART" id="SM00055">
    <property type="entry name" value="FCH"/>
    <property type="match status" value="1"/>
</dbReference>
<evidence type="ECO:0000259" key="15">
    <source>
        <dbReference type="PROSITE" id="PS51741"/>
    </source>
</evidence>
<evidence type="ECO:0000313" key="16">
    <source>
        <dbReference type="Ensembl" id="ENSDCDP00010026773.1"/>
    </source>
</evidence>
<gene>
    <name evidence="16" type="primary">LOC114780054</name>
</gene>
<dbReference type="FunFam" id="2.30.30.40:FF:000014">
    <property type="entry name" value="Kinase C and casein kinase substrate in neurons protein"/>
    <property type="match status" value="1"/>
</dbReference>
<dbReference type="PRINTS" id="PR00452">
    <property type="entry name" value="SH3DOMAIN"/>
</dbReference>
<feature type="region of interest" description="Disordered" evidence="13">
    <location>
        <begin position="1"/>
        <end position="20"/>
    </location>
</feature>
<evidence type="ECO:0000256" key="6">
    <source>
        <dbReference type="ARBA" id="ARBA00022553"/>
    </source>
</evidence>
<evidence type="ECO:0000256" key="10">
    <source>
        <dbReference type="ARBA" id="ARBA00064966"/>
    </source>
</evidence>
<comment type="function">
    <text evidence="9">Plays a role in endocytosis and regulates internalization of plasma membrane proteins. Overexpression impairs internalization of SLC2A1/GLUT1 and TRPV4 and increases the levels of SLC2A1/GLUT1 and TRPV4 at the cell membrane. Inhibits the TRPV4 calcium channel activity.</text>
</comment>
<keyword evidence="8" id="KW-0472">Membrane</keyword>
<evidence type="ECO:0000259" key="14">
    <source>
        <dbReference type="PROSITE" id="PS50002"/>
    </source>
</evidence>
<name>A0AAY4C110_9TELE</name>
<dbReference type="GeneTree" id="ENSGT00950000182973"/>
<dbReference type="Ensembl" id="ENSDCDT00010033209.1">
    <property type="protein sequence ID" value="ENSDCDP00010026773.1"/>
    <property type="gene ID" value="ENSDCDG00010017031.1"/>
</dbReference>
<dbReference type="GO" id="GO:0097320">
    <property type="term" value="P:plasma membrane tubulation"/>
    <property type="evidence" value="ECO:0007669"/>
    <property type="project" value="TreeGrafter"/>
</dbReference>
<evidence type="ECO:0000313" key="17">
    <source>
        <dbReference type="Proteomes" id="UP000694580"/>
    </source>
</evidence>
<feature type="compositionally biased region" description="Basic and acidic residues" evidence="13">
    <location>
        <begin position="1"/>
        <end position="17"/>
    </location>
</feature>
<accession>A0AAY4C110</accession>
<dbReference type="PROSITE" id="PS51741">
    <property type="entry name" value="F_BAR"/>
    <property type="match status" value="1"/>
</dbReference>
<reference evidence="16" key="1">
    <citation type="submission" date="2025-08" db="UniProtKB">
        <authorList>
            <consortium name="Ensembl"/>
        </authorList>
    </citation>
    <scope>IDENTIFICATION</scope>
</reference>
<feature type="region of interest" description="Disordered" evidence="13">
    <location>
        <begin position="179"/>
        <end position="203"/>
    </location>
</feature>
<evidence type="ECO:0000256" key="1">
    <source>
        <dbReference type="ARBA" id="ARBA00004413"/>
    </source>
</evidence>
<dbReference type="GO" id="GO:0007010">
    <property type="term" value="P:cytoskeleton organization"/>
    <property type="evidence" value="ECO:0007669"/>
    <property type="project" value="TreeGrafter"/>
</dbReference>
<evidence type="ECO:0000256" key="9">
    <source>
        <dbReference type="ARBA" id="ARBA00055545"/>
    </source>
</evidence>
<dbReference type="Proteomes" id="UP000694580">
    <property type="component" value="Unplaced"/>
</dbReference>
<sequence>MNPKKLEAPRHPPEDTSKQSFWMPGNYERTVQRTQDSFKTCNDVAACFQERAHVEKLYAQQLSLWSNKWKAITDTRTLYGSLMQAWQCFFLSAERLSVLHSSISQSLLSEDGERLQIWQKNTFQRKMFCGFRESHDFKTSFEQAQKPWSKKIKKLEKSRMAYYKAYQRYQAAMEHEIQATRDSVNPSSKKLSKIQQAREKASHDRDNSCAHYQKVLEDVSSYIPCYMQEMEAIFEQSQEEERKRISFLKQAFLSIHRHLDITNNESVKAVYTELHHALLSINEQEDLRWWKNFHGPGMPTDWPRLEEWVPPLCKLKRGKKPSQKSLDERIVIIGGVKVRALYNYVGDEADELSFKEGEQFLKIEDEDEQGWCRGLKEGGKEGFYPASYVEVVQ</sequence>
<dbReference type="SUPFAM" id="SSF103657">
    <property type="entry name" value="BAR/IMD domain-like"/>
    <property type="match status" value="1"/>
</dbReference>
<evidence type="ECO:0000256" key="11">
    <source>
        <dbReference type="PROSITE-ProRule" id="PRU00192"/>
    </source>
</evidence>
<dbReference type="InterPro" id="IPR036028">
    <property type="entry name" value="SH3-like_dom_sf"/>
</dbReference>
<dbReference type="RefSeq" id="XP_028823393.1">
    <property type="nucleotide sequence ID" value="XM_028967560.1"/>
</dbReference>
<keyword evidence="7 12" id="KW-0175">Coiled coil</keyword>
<evidence type="ECO:0000256" key="7">
    <source>
        <dbReference type="ARBA" id="ARBA00023054"/>
    </source>
</evidence>
<dbReference type="PROSITE" id="PS50002">
    <property type="entry name" value="SH3"/>
    <property type="match status" value="1"/>
</dbReference>
<protein>
    <submittedName>
        <fullName evidence="16">Uncharacterized protein</fullName>
    </submittedName>
</protein>
<dbReference type="SMART" id="SM00326">
    <property type="entry name" value="SH3"/>
    <property type="match status" value="1"/>
</dbReference>
<feature type="domain" description="SH3" evidence="14">
    <location>
        <begin position="333"/>
        <end position="393"/>
    </location>
</feature>
<dbReference type="Pfam" id="PF00611">
    <property type="entry name" value="FCH"/>
    <property type="match status" value="1"/>
</dbReference>
<dbReference type="GO" id="GO:0030100">
    <property type="term" value="P:regulation of endocytosis"/>
    <property type="evidence" value="ECO:0007669"/>
    <property type="project" value="TreeGrafter"/>
</dbReference>
<dbReference type="PANTHER" id="PTHR23065">
    <property type="entry name" value="PROLINE-SERINE-THREONINE PHOSPHATASE INTERACTING PROTEIN 1"/>
    <property type="match status" value="1"/>
</dbReference>
<keyword evidence="4" id="KW-1003">Cell membrane</keyword>
<evidence type="ECO:0000256" key="12">
    <source>
        <dbReference type="PROSITE-ProRule" id="PRU01077"/>
    </source>
</evidence>
<organism evidence="16 17">
    <name type="scientific">Denticeps clupeoides</name>
    <name type="common">denticle herring</name>
    <dbReference type="NCBI Taxonomy" id="299321"/>
    <lineage>
        <taxon>Eukaryota</taxon>
        <taxon>Metazoa</taxon>
        <taxon>Chordata</taxon>
        <taxon>Craniata</taxon>
        <taxon>Vertebrata</taxon>
        <taxon>Euteleostomi</taxon>
        <taxon>Actinopterygii</taxon>
        <taxon>Neopterygii</taxon>
        <taxon>Teleostei</taxon>
        <taxon>Clupei</taxon>
        <taxon>Clupeiformes</taxon>
        <taxon>Denticipitoidei</taxon>
        <taxon>Denticipitidae</taxon>
        <taxon>Denticeps</taxon>
    </lineage>
</organism>
<feature type="compositionally biased region" description="Polar residues" evidence="13">
    <location>
        <begin position="180"/>
        <end position="195"/>
    </location>
</feature>
<evidence type="ECO:0000256" key="13">
    <source>
        <dbReference type="SAM" id="MobiDB-lite"/>
    </source>
</evidence>
<dbReference type="PANTHER" id="PTHR23065:SF50">
    <property type="entry name" value="PROTEIN KINASE C AND CASEIN KINASE SUBSTRATE IN NEURONS 2 PROTEIN"/>
    <property type="match status" value="1"/>
</dbReference>
<dbReference type="InterPro" id="IPR001060">
    <property type="entry name" value="FCH_dom"/>
</dbReference>
<dbReference type="Pfam" id="PF00018">
    <property type="entry name" value="SH3_1"/>
    <property type="match status" value="1"/>
</dbReference>
<keyword evidence="5" id="KW-0963">Cytoplasm</keyword>
<dbReference type="InterPro" id="IPR001452">
    <property type="entry name" value="SH3_domain"/>
</dbReference>
<keyword evidence="3 11" id="KW-0728">SH3 domain</keyword>